<reference evidence="1 2" key="1">
    <citation type="submission" date="2013-09" db="EMBL/GenBank/DDBJ databases">
        <title>Corchorus capsularis genome sequencing.</title>
        <authorList>
            <person name="Alam M."/>
            <person name="Haque M.S."/>
            <person name="Islam M.S."/>
            <person name="Emdad E.M."/>
            <person name="Islam M.M."/>
            <person name="Ahmed B."/>
            <person name="Halim A."/>
            <person name="Hossen Q.M.M."/>
            <person name="Hossain M.Z."/>
            <person name="Ahmed R."/>
            <person name="Khan M.M."/>
            <person name="Islam R."/>
            <person name="Rashid M.M."/>
            <person name="Khan S.A."/>
            <person name="Rahman M.S."/>
            <person name="Alam M."/>
        </authorList>
    </citation>
    <scope>NUCLEOTIDE SEQUENCE [LARGE SCALE GENOMIC DNA]</scope>
    <source>
        <strain evidence="2">cv. CVL-1</strain>
        <tissue evidence="1">Whole seedling</tissue>
    </source>
</reference>
<name>A0A1R3G3W9_COCAP</name>
<dbReference type="EMBL" id="AWWV01015450">
    <property type="protein sequence ID" value="OMO52710.1"/>
    <property type="molecule type" value="Genomic_DNA"/>
</dbReference>
<accession>A0A1R3G3W9</accession>
<evidence type="ECO:0000313" key="2">
    <source>
        <dbReference type="Proteomes" id="UP000188268"/>
    </source>
</evidence>
<comment type="caution">
    <text evidence="1">The sequence shown here is derived from an EMBL/GenBank/DDBJ whole genome shotgun (WGS) entry which is preliminary data.</text>
</comment>
<protein>
    <submittedName>
        <fullName evidence="1">Uncharacterized protein</fullName>
    </submittedName>
</protein>
<dbReference type="Proteomes" id="UP000188268">
    <property type="component" value="Unassembled WGS sequence"/>
</dbReference>
<evidence type="ECO:0000313" key="1">
    <source>
        <dbReference type="EMBL" id="OMO52710.1"/>
    </source>
</evidence>
<gene>
    <name evidence="1" type="ORF">CCACVL1_29109</name>
</gene>
<keyword evidence="2" id="KW-1185">Reference proteome</keyword>
<sequence>MAFVSLRLMARLSSPHKSGYATLSPLIYIFRTLHDIED</sequence>
<dbReference type="AlphaFoldDB" id="A0A1R3G3W9"/>
<dbReference type="Gramene" id="OMO52710">
    <property type="protein sequence ID" value="OMO52710"/>
    <property type="gene ID" value="CCACVL1_29109"/>
</dbReference>
<organism evidence="1 2">
    <name type="scientific">Corchorus capsularis</name>
    <name type="common">Jute</name>
    <dbReference type="NCBI Taxonomy" id="210143"/>
    <lineage>
        <taxon>Eukaryota</taxon>
        <taxon>Viridiplantae</taxon>
        <taxon>Streptophyta</taxon>
        <taxon>Embryophyta</taxon>
        <taxon>Tracheophyta</taxon>
        <taxon>Spermatophyta</taxon>
        <taxon>Magnoliopsida</taxon>
        <taxon>eudicotyledons</taxon>
        <taxon>Gunneridae</taxon>
        <taxon>Pentapetalae</taxon>
        <taxon>rosids</taxon>
        <taxon>malvids</taxon>
        <taxon>Malvales</taxon>
        <taxon>Malvaceae</taxon>
        <taxon>Grewioideae</taxon>
        <taxon>Apeibeae</taxon>
        <taxon>Corchorus</taxon>
    </lineage>
</organism>
<proteinExistence type="predicted"/>